<dbReference type="GeneID" id="26261580"/>
<organism evidence="5 6">
    <name type="scientific">Ordospora colligata OC4</name>
    <dbReference type="NCBI Taxonomy" id="1354746"/>
    <lineage>
        <taxon>Eukaryota</taxon>
        <taxon>Fungi</taxon>
        <taxon>Fungi incertae sedis</taxon>
        <taxon>Microsporidia</taxon>
        <taxon>Ordosporidae</taxon>
        <taxon>Ordospora</taxon>
    </lineage>
</organism>
<dbReference type="HOGENOM" id="CLU_166290_0_0_1"/>
<keyword evidence="2 3" id="KW-0238">DNA-binding</keyword>
<proteinExistence type="predicted"/>
<dbReference type="PANTHER" id="PTHR24323:SF7">
    <property type="entry name" value="HOMEOBOX DOMAIN-CONTAINING PROTEIN"/>
    <property type="match status" value="1"/>
</dbReference>
<evidence type="ECO:0000256" key="1">
    <source>
        <dbReference type="ARBA" id="ARBA00004123"/>
    </source>
</evidence>
<dbReference type="InterPro" id="IPR051775">
    <property type="entry name" value="Homeobox_domain"/>
</dbReference>
<keyword evidence="2 3" id="KW-0539">Nucleus</keyword>
<dbReference type="Gene3D" id="1.10.10.60">
    <property type="entry name" value="Homeodomain-like"/>
    <property type="match status" value="1"/>
</dbReference>
<feature type="DNA-binding region" description="Homeobox" evidence="2">
    <location>
        <begin position="27"/>
        <end position="86"/>
    </location>
</feature>
<comment type="caution">
    <text evidence="5">The sequence shown here is derived from an EMBL/GenBank/DDBJ whole genome shotgun (WGS) entry which is preliminary data.</text>
</comment>
<gene>
    <name evidence="5" type="ORF">M896_041420</name>
</gene>
<dbReference type="Pfam" id="PF00046">
    <property type="entry name" value="Homeodomain"/>
    <property type="match status" value="1"/>
</dbReference>
<evidence type="ECO:0000313" key="5">
    <source>
        <dbReference type="EMBL" id="KHN69944.1"/>
    </source>
</evidence>
<dbReference type="SUPFAM" id="SSF46689">
    <property type="entry name" value="Homeodomain-like"/>
    <property type="match status" value="1"/>
</dbReference>
<dbReference type="InterPro" id="IPR001356">
    <property type="entry name" value="HD"/>
</dbReference>
<dbReference type="SMART" id="SM00389">
    <property type="entry name" value="HOX"/>
    <property type="match status" value="1"/>
</dbReference>
<evidence type="ECO:0000256" key="2">
    <source>
        <dbReference type="PROSITE-ProRule" id="PRU00108"/>
    </source>
</evidence>
<dbReference type="PROSITE" id="PS50071">
    <property type="entry name" value="HOMEOBOX_2"/>
    <property type="match status" value="1"/>
</dbReference>
<comment type="subcellular location">
    <subcellularLocation>
        <location evidence="1 2 3">Nucleus</location>
    </subcellularLocation>
</comment>
<keyword evidence="2 3" id="KW-0371">Homeobox</keyword>
<evidence type="ECO:0000256" key="3">
    <source>
        <dbReference type="RuleBase" id="RU000682"/>
    </source>
</evidence>
<name>A0A0B2UL00_9MICR</name>
<accession>A0A0B2UL00</accession>
<evidence type="ECO:0000259" key="4">
    <source>
        <dbReference type="PROSITE" id="PS50071"/>
    </source>
</evidence>
<reference evidence="5 6" key="1">
    <citation type="journal article" date="2014" name="MBio">
        <title>The Ordospora colligata genome; evolution of extreme reduction in microsporidia and host-to-parasite horizontal gene transfer.</title>
        <authorList>
            <person name="Pombert J.-F."/>
            <person name="Haag K.L."/>
            <person name="Beidas S."/>
            <person name="Ebert D."/>
            <person name="Keeling P.J."/>
        </authorList>
    </citation>
    <scope>NUCLEOTIDE SEQUENCE [LARGE SCALE GENOMIC DNA]</scope>
    <source>
        <strain evidence="5 6">OC4</strain>
    </source>
</reference>
<dbReference type="PANTHER" id="PTHR24323">
    <property type="entry name" value="CEH-10 HOMEODOMAIN-CONTAINING HOMOLOG"/>
    <property type="match status" value="1"/>
</dbReference>
<dbReference type="GO" id="GO:0000976">
    <property type="term" value="F:transcription cis-regulatory region binding"/>
    <property type="evidence" value="ECO:0007669"/>
    <property type="project" value="TreeGrafter"/>
</dbReference>
<dbReference type="GO" id="GO:0005634">
    <property type="term" value="C:nucleus"/>
    <property type="evidence" value="ECO:0007669"/>
    <property type="project" value="UniProtKB-SubCell"/>
</dbReference>
<dbReference type="RefSeq" id="XP_014563986.1">
    <property type="nucleotide sequence ID" value="XM_014708500.1"/>
</dbReference>
<dbReference type="VEuPathDB" id="MicrosporidiaDB:M896_041420"/>
<dbReference type="AlphaFoldDB" id="A0A0B2UL00"/>
<dbReference type="OrthoDB" id="6159439at2759"/>
<dbReference type="GO" id="GO:0006355">
    <property type="term" value="P:regulation of DNA-templated transcription"/>
    <property type="evidence" value="ECO:0007669"/>
    <property type="project" value="TreeGrafter"/>
</dbReference>
<feature type="domain" description="Homeobox" evidence="4">
    <location>
        <begin position="25"/>
        <end position="85"/>
    </location>
</feature>
<protein>
    <submittedName>
        <fullName evidence="5">Homeodomain-containing protein</fullName>
    </submittedName>
</protein>
<dbReference type="InterPro" id="IPR009057">
    <property type="entry name" value="Homeodomain-like_sf"/>
</dbReference>
<dbReference type="InParanoid" id="A0A0B2UL00"/>
<keyword evidence="6" id="KW-1185">Reference proteome</keyword>
<dbReference type="EMBL" id="JOKQ01000004">
    <property type="protein sequence ID" value="KHN69944.1"/>
    <property type="molecule type" value="Genomic_DNA"/>
</dbReference>
<dbReference type="CDD" id="cd00086">
    <property type="entry name" value="homeodomain"/>
    <property type="match status" value="1"/>
</dbReference>
<sequence length="120" mass="14765">MNRKVVEYKIIDSKKDIAKIYDTKERPKRIRMILSEWQSMMLEQAFRMNPYPGRAEKYNMFMKTRIPMKNINIWFQNRRAKERSLYEEGLLNIDHPVPVWSEIEIASQQICEDLHKYYRY</sequence>
<evidence type="ECO:0000313" key="6">
    <source>
        <dbReference type="Proteomes" id="UP000031056"/>
    </source>
</evidence>
<dbReference type="Proteomes" id="UP000031056">
    <property type="component" value="Unassembled WGS sequence"/>
</dbReference>